<name>K0TGC0_THAOC</name>
<reference evidence="2 3" key="1">
    <citation type="journal article" date="2012" name="Genome Biol.">
        <title>Genome and low-iron response of an oceanic diatom adapted to chronic iron limitation.</title>
        <authorList>
            <person name="Lommer M."/>
            <person name="Specht M."/>
            <person name="Roy A.S."/>
            <person name="Kraemer L."/>
            <person name="Andreson R."/>
            <person name="Gutowska M.A."/>
            <person name="Wolf J."/>
            <person name="Bergner S.V."/>
            <person name="Schilhabel M.B."/>
            <person name="Klostermeier U.C."/>
            <person name="Beiko R.G."/>
            <person name="Rosenstiel P."/>
            <person name="Hippler M."/>
            <person name="Laroche J."/>
        </authorList>
    </citation>
    <scope>NUCLEOTIDE SEQUENCE [LARGE SCALE GENOMIC DNA]</scope>
    <source>
        <strain evidence="2 3">CCMP1005</strain>
    </source>
</reference>
<evidence type="ECO:0000313" key="2">
    <source>
        <dbReference type="EMBL" id="EJK76450.1"/>
    </source>
</evidence>
<feature type="compositionally biased region" description="Low complexity" evidence="1">
    <location>
        <begin position="19"/>
        <end position="51"/>
    </location>
</feature>
<sequence>MEGSSAAHKSHKGDSCGHAAPRLVPQAAAPAAPARVQAQSLPPPLSSLSVPTYPPSFYPPPSAFSDGSPARPHPACPHHTSYYIPPHYDASGVAGGYGPSDELKIVLVGLGSVPPGHPPRRLAHLGGGERGTPGIRLPGEVNGGTPGIRRGRPHQTDAVFADWRVRPLLCSTRHSAARA</sequence>
<dbReference type="EMBL" id="AGNL01002129">
    <property type="protein sequence ID" value="EJK76450.1"/>
    <property type="molecule type" value="Genomic_DNA"/>
</dbReference>
<organism evidence="2 3">
    <name type="scientific">Thalassiosira oceanica</name>
    <name type="common">Marine diatom</name>
    <dbReference type="NCBI Taxonomy" id="159749"/>
    <lineage>
        <taxon>Eukaryota</taxon>
        <taxon>Sar</taxon>
        <taxon>Stramenopiles</taxon>
        <taxon>Ochrophyta</taxon>
        <taxon>Bacillariophyta</taxon>
        <taxon>Coscinodiscophyceae</taxon>
        <taxon>Thalassiosirophycidae</taxon>
        <taxon>Thalassiosirales</taxon>
        <taxon>Thalassiosiraceae</taxon>
        <taxon>Thalassiosira</taxon>
    </lineage>
</organism>
<feature type="region of interest" description="Disordered" evidence="1">
    <location>
        <begin position="1"/>
        <end position="53"/>
    </location>
</feature>
<dbReference type="AlphaFoldDB" id="K0TGC0"/>
<evidence type="ECO:0000313" key="3">
    <source>
        <dbReference type="Proteomes" id="UP000266841"/>
    </source>
</evidence>
<comment type="caution">
    <text evidence="2">The sequence shown here is derived from an EMBL/GenBank/DDBJ whole genome shotgun (WGS) entry which is preliminary data.</text>
</comment>
<dbReference type="Proteomes" id="UP000266841">
    <property type="component" value="Unassembled WGS sequence"/>
</dbReference>
<keyword evidence="3" id="KW-1185">Reference proteome</keyword>
<accession>K0TGC0</accession>
<proteinExistence type="predicted"/>
<gene>
    <name evidence="2" type="ORF">THAOC_01784</name>
</gene>
<evidence type="ECO:0000256" key="1">
    <source>
        <dbReference type="SAM" id="MobiDB-lite"/>
    </source>
</evidence>
<protein>
    <submittedName>
        <fullName evidence="2">Uncharacterized protein</fullName>
    </submittedName>
</protein>